<evidence type="ECO:0000313" key="1">
    <source>
        <dbReference type="EMBL" id="NJI02051.1"/>
    </source>
</evidence>
<dbReference type="KEGG" id="sagq:EP23_11830"/>
<dbReference type="GeneID" id="57690869"/>
<reference evidence="2 4" key="1">
    <citation type="submission" date="2017-04" db="EMBL/GenBank/DDBJ databases">
        <title>Staphylococcus agnetis, a potential pathogen in the broiler production.</title>
        <authorList>
            <person name="Poulsen L."/>
        </authorList>
    </citation>
    <scope>NUCLEOTIDE SEQUENCE [LARGE SCALE GENOMIC DNA]</scope>
    <source>
        <strain evidence="2 4">723_310714_2_2_spleen</strain>
    </source>
</reference>
<proteinExistence type="predicted"/>
<dbReference type="OrthoDB" id="2401088at2"/>
<dbReference type="EMBL" id="WMFL01000058">
    <property type="protein sequence ID" value="NJI02051.1"/>
    <property type="molecule type" value="Genomic_DNA"/>
</dbReference>
<accession>A0A085UEW8</accession>
<evidence type="ECO:0000313" key="3">
    <source>
        <dbReference type="EMBL" id="UXU56931.1"/>
    </source>
</evidence>
<reference evidence="1" key="2">
    <citation type="submission" date="2019-11" db="EMBL/GenBank/DDBJ databases">
        <title>Whole genome comparisons of Staphylococcus agnetis isolates from cattle and chickens.</title>
        <authorList>
            <person name="Rhoads D."/>
            <person name="Shwani A."/>
            <person name="Adkins P."/>
            <person name="Calcutt M."/>
            <person name="Middleton J."/>
        </authorList>
    </citation>
    <scope>NUCLEOTIDE SEQUENCE</scope>
    <source>
        <strain evidence="1">1387</strain>
    </source>
</reference>
<sequence length="99" mass="11569">MYEKEFNLIEGREMSLVELGREIENITGYTLVDSTGDINRYIALKPNFKHDWETYTATYRLNHKNDFVDAIFTTTKGQDMARIKDKAVKIQLISYISRA</sequence>
<dbReference type="Proteomes" id="UP001065705">
    <property type="component" value="Chromosome"/>
</dbReference>
<protein>
    <submittedName>
        <fullName evidence="1">Uncharacterized protein</fullName>
    </submittedName>
</protein>
<dbReference type="Proteomes" id="UP000646308">
    <property type="component" value="Unassembled WGS sequence"/>
</dbReference>
<reference evidence="3" key="3">
    <citation type="submission" date="2022-03" db="EMBL/GenBank/DDBJ databases">
        <title>Comparative Genomics of East African Camel-Associated Staphylococcaceae spp.: Diversity and Inheritance of Traits Involved in Host-Pathogen Interactions.</title>
        <authorList>
            <person name="Akarsu H."/>
            <person name="Liljander A."/>
            <person name="Younan M."/>
            <person name="Brodard I."/>
            <person name="Glucks I."/>
            <person name="Labroussaa F."/>
            <person name="Overesch G."/>
            <person name="Kuhnert P."/>
            <person name="Perreten V."/>
            <person name="Drexler J.F."/>
            <person name="Corman V.M."/>
            <person name="Falquet L."/>
            <person name="Jores J."/>
        </authorList>
    </citation>
    <scope>NUCLEOTIDE SEQUENCE</scope>
    <source>
        <strain evidence="3">IVB6197</strain>
    </source>
</reference>
<dbReference type="AlphaFoldDB" id="A0A085UEW8"/>
<dbReference type="eggNOG" id="ENOG5033HVV">
    <property type="taxonomic scope" value="Bacteria"/>
</dbReference>
<dbReference type="Proteomes" id="UP000195208">
    <property type="component" value="Unassembled WGS sequence"/>
</dbReference>
<evidence type="ECO:0000313" key="2">
    <source>
        <dbReference type="EMBL" id="OTW30840.1"/>
    </source>
</evidence>
<keyword evidence="4" id="KW-1185">Reference proteome</keyword>
<name>A0A085UEW8_9STAP</name>
<dbReference type="EMBL" id="CP094809">
    <property type="protein sequence ID" value="UXU56931.1"/>
    <property type="molecule type" value="Genomic_DNA"/>
</dbReference>
<evidence type="ECO:0000313" key="5">
    <source>
        <dbReference type="Proteomes" id="UP000646308"/>
    </source>
</evidence>
<dbReference type="EMBL" id="NEFX01000014">
    <property type="protein sequence ID" value="OTW30840.1"/>
    <property type="molecule type" value="Genomic_DNA"/>
</dbReference>
<dbReference type="RefSeq" id="WP_037566439.1">
    <property type="nucleotide sequence ID" value="NZ_CP009623.1"/>
</dbReference>
<organism evidence="1 5">
    <name type="scientific">Staphylococcus agnetis</name>
    <dbReference type="NCBI Taxonomy" id="985762"/>
    <lineage>
        <taxon>Bacteria</taxon>
        <taxon>Bacillati</taxon>
        <taxon>Bacillota</taxon>
        <taxon>Bacilli</taxon>
        <taxon>Bacillales</taxon>
        <taxon>Staphylococcaceae</taxon>
        <taxon>Staphylococcus</taxon>
    </lineage>
</organism>
<evidence type="ECO:0000313" key="4">
    <source>
        <dbReference type="Proteomes" id="UP000195208"/>
    </source>
</evidence>
<gene>
    <name evidence="2" type="ORF">B9M88_07265</name>
    <name evidence="1" type="ORF">GLV84_04155</name>
    <name evidence="3" type="ORF">MUA95_10250</name>
</gene>